<dbReference type="Proteomes" id="UP000789702">
    <property type="component" value="Unassembled WGS sequence"/>
</dbReference>
<evidence type="ECO:0000313" key="2">
    <source>
        <dbReference type="Proteomes" id="UP000789702"/>
    </source>
</evidence>
<proteinExistence type="predicted"/>
<dbReference type="EMBL" id="CAJVPU010021584">
    <property type="protein sequence ID" value="CAG8681848.1"/>
    <property type="molecule type" value="Genomic_DNA"/>
</dbReference>
<protein>
    <submittedName>
        <fullName evidence="1">9902_t:CDS:1</fullName>
    </submittedName>
</protein>
<sequence length="305" mass="35566">FPTLDKDIFLNLVKRDDLDIEEIDIWKYLVKWGTAQIVGPKRRSKTDVANWGENDFESFKRSLEPFISYIRFHEISRDDFYYHVRPYKKAIPEDLYEDLVGYLMANINPKISKLPSRLGSINIDSVIIERDKAATIINWIEKRDNFFRKPLYQFTLTYRATRDGFNYNNFSANNCDCAVLGLIKVSDSGKIIGGYNPLGLRNMNNYNHNYNRLYAHWETTDDSFIFCFGDGKSSDIHILSRVENPSYAIYNYGGNWMNFGNADLVLNGQNGTCLKCHYEKEILNVNNFVVEELETFVVQKIQTKN</sequence>
<accession>A0ACA9NY50</accession>
<feature type="non-terminal residue" evidence="1">
    <location>
        <position position="1"/>
    </location>
</feature>
<gene>
    <name evidence="1" type="ORF">DHETER_LOCUS10695</name>
</gene>
<evidence type="ECO:0000313" key="1">
    <source>
        <dbReference type="EMBL" id="CAG8681848.1"/>
    </source>
</evidence>
<keyword evidence="2" id="KW-1185">Reference proteome</keyword>
<comment type="caution">
    <text evidence="1">The sequence shown here is derived from an EMBL/GenBank/DDBJ whole genome shotgun (WGS) entry which is preliminary data.</text>
</comment>
<name>A0ACA9NY50_9GLOM</name>
<reference evidence="1" key="1">
    <citation type="submission" date="2021-06" db="EMBL/GenBank/DDBJ databases">
        <authorList>
            <person name="Kallberg Y."/>
            <person name="Tangrot J."/>
            <person name="Rosling A."/>
        </authorList>
    </citation>
    <scope>NUCLEOTIDE SEQUENCE</scope>
    <source>
        <strain evidence="1">IL203A</strain>
    </source>
</reference>
<organism evidence="1 2">
    <name type="scientific">Dentiscutata heterogama</name>
    <dbReference type="NCBI Taxonomy" id="1316150"/>
    <lineage>
        <taxon>Eukaryota</taxon>
        <taxon>Fungi</taxon>
        <taxon>Fungi incertae sedis</taxon>
        <taxon>Mucoromycota</taxon>
        <taxon>Glomeromycotina</taxon>
        <taxon>Glomeromycetes</taxon>
        <taxon>Diversisporales</taxon>
        <taxon>Gigasporaceae</taxon>
        <taxon>Dentiscutata</taxon>
    </lineage>
</organism>